<feature type="compositionally biased region" description="Basic and acidic residues" evidence="1">
    <location>
        <begin position="277"/>
        <end position="293"/>
    </location>
</feature>
<reference evidence="3" key="1">
    <citation type="journal article" date="2014" name="Proc. Natl. Acad. Sci. U.S.A.">
        <title>Extensive sampling of basidiomycete genomes demonstrates inadequacy of the white-rot/brown-rot paradigm for wood decay fungi.</title>
        <authorList>
            <person name="Riley R."/>
            <person name="Salamov A.A."/>
            <person name="Brown D.W."/>
            <person name="Nagy L.G."/>
            <person name="Floudas D."/>
            <person name="Held B.W."/>
            <person name="Levasseur A."/>
            <person name="Lombard V."/>
            <person name="Morin E."/>
            <person name="Otillar R."/>
            <person name="Lindquist E.A."/>
            <person name="Sun H."/>
            <person name="LaButti K.M."/>
            <person name="Schmutz J."/>
            <person name="Jabbour D."/>
            <person name="Luo H."/>
            <person name="Baker S.E."/>
            <person name="Pisabarro A.G."/>
            <person name="Walton J.D."/>
            <person name="Blanchette R.A."/>
            <person name="Henrissat B."/>
            <person name="Martin F."/>
            <person name="Cullen D."/>
            <person name="Hibbett D.S."/>
            <person name="Grigoriev I.V."/>
        </authorList>
    </citation>
    <scope>NUCLEOTIDE SEQUENCE [LARGE SCALE GENOMIC DNA]</scope>
    <source>
        <strain evidence="3">FD-172 SS1</strain>
    </source>
</reference>
<organism evidence="2 3">
    <name type="scientific">Botryobasidium botryosum (strain FD-172 SS1)</name>
    <dbReference type="NCBI Taxonomy" id="930990"/>
    <lineage>
        <taxon>Eukaryota</taxon>
        <taxon>Fungi</taxon>
        <taxon>Dikarya</taxon>
        <taxon>Basidiomycota</taxon>
        <taxon>Agaricomycotina</taxon>
        <taxon>Agaricomycetes</taxon>
        <taxon>Cantharellales</taxon>
        <taxon>Botryobasidiaceae</taxon>
        <taxon>Botryobasidium</taxon>
    </lineage>
</organism>
<evidence type="ECO:0000313" key="3">
    <source>
        <dbReference type="Proteomes" id="UP000027195"/>
    </source>
</evidence>
<keyword evidence="3" id="KW-1185">Reference proteome</keyword>
<gene>
    <name evidence="2" type="ORF">BOTBODRAFT_179230</name>
</gene>
<dbReference type="EMBL" id="KL198081">
    <property type="protein sequence ID" value="KDQ09214.1"/>
    <property type="molecule type" value="Genomic_DNA"/>
</dbReference>
<dbReference type="InParanoid" id="A0A067M0X0"/>
<evidence type="ECO:0000313" key="2">
    <source>
        <dbReference type="EMBL" id="KDQ09214.1"/>
    </source>
</evidence>
<sequence length="329" mass="35411">MEQEILDLIEEVPIMTDALQRHRIWLRSVDPVLANAPVQGGLEEDITKLCGLATEVRERVVGMECAEEARFAGSPGELTPLYTPVASVAGAPSDDEDIVMTGTGVAAPGLEFPTLCNGCQRAGTKCIRAEEPGATMCRRCVKKKAKCSRTEGVVAKRDQKRTCRDSGAMPLCASKWTVRDASHASGPRFVLPPVLGQLGLLTEEEEALTVEEISQRMLEALVVAQYYGVLLSRSSGELKVQRANGSVLDVAAYLRWGVRAVESDGARCSTGRAVRRSQSDRGPSDTRSDRGGDDDGEGKEDLEDDKDGEEEEEEESVASGSGKGKGRAR</sequence>
<evidence type="ECO:0000256" key="1">
    <source>
        <dbReference type="SAM" id="MobiDB-lite"/>
    </source>
</evidence>
<protein>
    <submittedName>
        <fullName evidence="2">Uncharacterized protein</fullName>
    </submittedName>
</protein>
<feature type="compositionally biased region" description="Acidic residues" evidence="1">
    <location>
        <begin position="294"/>
        <end position="316"/>
    </location>
</feature>
<dbReference type="Proteomes" id="UP000027195">
    <property type="component" value="Unassembled WGS sequence"/>
</dbReference>
<dbReference type="HOGENOM" id="CLU_057542_0_0_1"/>
<feature type="region of interest" description="Disordered" evidence="1">
    <location>
        <begin position="267"/>
        <end position="329"/>
    </location>
</feature>
<name>A0A067M0X0_BOTB1</name>
<proteinExistence type="predicted"/>
<accession>A0A067M0X0</accession>
<dbReference type="AlphaFoldDB" id="A0A067M0X0"/>